<evidence type="ECO:0000256" key="2">
    <source>
        <dbReference type="ARBA" id="ARBA00022692"/>
    </source>
</evidence>
<reference evidence="7" key="1">
    <citation type="submission" date="2023-01" db="EMBL/GenBank/DDBJ databases">
        <title>Exophiala dermititidis isolated from Cystic Fibrosis Patient.</title>
        <authorList>
            <person name="Kurbessoian T."/>
            <person name="Crocker A."/>
            <person name="Murante D."/>
            <person name="Hogan D.A."/>
            <person name="Stajich J.E."/>
        </authorList>
    </citation>
    <scope>NUCLEOTIDE SEQUENCE</scope>
    <source>
        <strain evidence="7">Ex8</strain>
    </source>
</reference>
<dbReference type="InterPro" id="IPR004776">
    <property type="entry name" value="Mem_transp_PIN-like"/>
</dbReference>
<evidence type="ECO:0000256" key="5">
    <source>
        <dbReference type="SAM" id="MobiDB-lite"/>
    </source>
</evidence>
<dbReference type="GO" id="GO:0055085">
    <property type="term" value="P:transmembrane transport"/>
    <property type="evidence" value="ECO:0007669"/>
    <property type="project" value="InterPro"/>
</dbReference>
<dbReference type="Pfam" id="PF03547">
    <property type="entry name" value="Mem_trans"/>
    <property type="match status" value="1"/>
</dbReference>
<feature type="transmembrane region" description="Helical" evidence="6">
    <location>
        <begin position="318"/>
        <end position="345"/>
    </location>
</feature>
<dbReference type="Proteomes" id="UP001161757">
    <property type="component" value="Unassembled WGS sequence"/>
</dbReference>
<evidence type="ECO:0008006" key="9">
    <source>
        <dbReference type="Google" id="ProtNLM"/>
    </source>
</evidence>
<organism evidence="7 8">
    <name type="scientific">Exophiala dermatitidis</name>
    <name type="common">Black yeast-like fungus</name>
    <name type="synonym">Wangiella dermatitidis</name>
    <dbReference type="NCBI Taxonomy" id="5970"/>
    <lineage>
        <taxon>Eukaryota</taxon>
        <taxon>Fungi</taxon>
        <taxon>Dikarya</taxon>
        <taxon>Ascomycota</taxon>
        <taxon>Pezizomycotina</taxon>
        <taxon>Eurotiomycetes</taxon>
        <taxon>Chaetothyriomycetidae</taxon>
        <taxon>Chaetothyriales</taxon>
        <taxon>Herpotrichiellaceae</taxon>
        <taxon>Exophiala</taxon>
    </lineage>
</organism>
<protein>
    <recommendedName>
        <fullName evidence="9">Auxin efflux carrier</fullName>
    </recommendedName>
</protein>
<feature type="transmembrane region" description="Helical" evidence="6">
    <location>
        <begin position="151"/>
        <end position="171"/>
    </location>
</feature>
<keyword evidence="3 6" id="KW-1133">Transmembrane helix</keyword>
<accession>A0AAN6EMC7</accession>
<comment type="caution">
    <text evidence="7">The sequence shown here is derived from an EMBL/GenBank/DDBJ whole genome shotgun (WGS) entry which is preliminary data.</text>
</comment>
<sequence length="423" mass="45685">MMASEILQPFLGALQASLTVLLDVFYGVVAAQFGLLDDNSANAISHAAIKMFLPALMFTRIGSQVHLESATRYIPIIIWGILYHVAAIGGTLAISRMFKLPAWTTPAISFNNAISMPLLLIQSLEVTGVLEPLTGPGDKSPSEAVKRAESYFLVFAMVANGIVFAIGGNLLSKKKDPEDRENGSADGNEEDDEPAEHTSLLPDSAVRHHLTIQAKAQKKLDEYNNKLPPWAQKICHYLYMFCNGPLFGAVMGFVVGIIPALHKAFFNETQEGGYFNAWLTSSLKNIGDLFVVLQVVIVGVQLATSLRKLKEGEESGPVPWVPMVFVLAARYLIWPAIGIAIIYGFAAKTNIFGDDKMLWFTMMVMPSGPPAMKLLALADTSGIEHKEVMSISKLLTIAHVAAPLSSLAVVGALKAVEKIGGSS</sequence>
<feature type="transmembrane region" description="Helical" evidence="6">
    <location>
        <begin position="246"/>
        <end position="266"/>
    </location>
</feature>
<dbReference type="AlphaFoldDB" id="A0AAN6EMC7"/>
<comment type="subcellular location">
    <subcellularLocation>
        <location evidence="1">Membrane</location>
        <topology evidence="1">Multi-pass membrane protein</topology>
    </subcellularLocation>
</comment>
<dbReference type="GO" id="GO:0005783">
    <property type="term" value="C:endoplasmic reticulum"/>
    <property type="evidence" value="ECO:0007669"/>
    <property type="project" value="TreeGrafter"/>
</dbReference>
<dbReference type="EMBL" id="JAJGCB010000020">
    <property type="protein sequence ID" value="KAJ8988012.1"/>
    <property type="molecule type" value="Genomic_DNA"/>
</dbReference>
<dbReference type="GO" id="GO:0016020">
    <property type="term" value="C:membrane"/>
    <property type="evidence" value="ECO:0007669"/>
    <property type="project" value="UniProtKB-SubCell"/>
</dbReference>
<feature type="transmembrane region" description="Helical" evidence="6">
    <location>
        <begin position="73"/>
        <end position="94"/>
    </location>
</feature>
<name>A0AAN6EMC7_EXODE</name>
<evidence type="ECO:0000256" key="3">
    <source>
        <dbReference type="ARBA" id="ARBA00022989"/>
    </source>
</evidence>
<keyword evidence="4 6" id="KW-0472">Membrane</keyword>
<evidence type="ECO:0000313" key="7">
    <source>
        <dbReference type="EMBL" id="KAJ8988012.1"/>
    </source>
</evidence>
<proteinExistence type="predicted"/>
<gene>
    <name evidence="7" type="ORF">HRR80_007791</name>
</gene>
<keyword evidence="2 6" id="KW-0812">Transmembrane</keyword>
<feature type="region of interest" description="Disordered" evidence="5">
    <location>
        <begin position="175"/>
        <end position="197"/>
    </location>
</feature>
<evidence type="ECO:0000256" key="4">
    <source>
        <dbReference type="ARBA" id="ARBA00023136"/>
    </source>
</evidence>
<dbReference type="PANTHER" id="PTHR31794">
    <property type="entry name" value="AUXIN EFFLUX TRANSPORTER FAMILY PROTEIN (EUROFUNG)"/>
    <property type="match status" value="1"/>
</dbReference>
<evidence type="ECO:0000313" key="8">
    <source>
        <dbReference type="Proteomes" id="UP001161757"/>
    </source>
</evidence>
<evidence type="ECO:0000256" key="1">
    <source>
        <dbReference type="ARBA" id="ARBA00004141"/>
    </source>
</evidence>
<dbReference type="PANTHER" id="PTHR31794:SF4">
    <property type="entry name" value="AUXIN EFFLUX TRANSPORTER FAMILY PROTEIN (EUROFUNG)"/>
    <property type="match status" value="1"/>
</dbReference>
<evidence type="ECO:0000256" key="6">
    <source>
        <dbReference type="SAM" id="Phobius"/>
    </source>
</evidence>